<dbReference type="OrthoDB" id="9798761at2"/>
<gene>
    <name evidence="3" type="ORF">HMPREF2086_00109</name>
</gene>
<evidence type="ECO:0000259" key="1">
    <source>
        <dbReference type="Pfam" id="PF03235"/>
    </source>
</evidence>
<protein>
    <recommendedName>
        <fullName evidence="5">DUF262 domain-containing protein</fullName>
    </recommendedName>
</protein>
<evidence type="ECO:0008006" key="5">
    <source>
        <dbReference type="Google" id="ProtNLM"/>
    </source>
</evidence>
<dbReference type="EMBL" id="AZJI01000001">
    <property type="protein sequence ID" value="ETD24775.1"/>
    <property type="molecule type" value="Genomic_DNA"/>
</dbReference>
<dbReference type="PANTHER" id="PTHR35149:SF2">
    <property type="entry name" value="DUF262 DOMAIN-CONTAINING PROTEIN"/>
    <property type="match status" value="1"/>
</dbReference>
<name>V8CCM3_9HELI</name>
<feature type="domain" description="GmrSD restriction endonucleases N-terminal" evidence="1">
    <location>
        <begin position="14"/>
        <end position="249"/>
    </location>
</feature>
<dbReference type="AlphaFoldDB" id="V8CCM3"/>
<dbReference type="Proteomes" id="UP000018731">
    <property type="component" value="Unassembled WGS sequence"/>
</dbReference>
<dbReference type="PANTHER" id="PTHR35149">
    <property type="entry name" value="SLL5132 PROTEIN"/>
    <property type="match status" value="1"/>
</dbReference>
<organism evidence="3 4">
    <name type="scientific">Helicobacter macacae MIT 99-5501</name>
    <dbReference type="NCBI Taxonomy" id="1357400"/>
    <lineage>
        <taxon>Bacteria</taxon>
        <taxon>Pseudomonadati</taxon>
        <taxon>Campylobacterota</taxon>
        <taxon>Epsilonproteobacteria</taxon>
        <taxon>Campylobacterales</taxon>
        <taxon>Helicobacteraceae</taxon>
        <taxon>Helicobacter</taxon>
    </lineage>
</organism>
<dbReference type="RefSeq" id="WP_023926777.1">
    <property type="nucleotide sequence ID" value="NZ_KI669454.1"/>
</dbReference>
<evidence type="ECO:0000313" key="3">
    <source>
        <dbReference type="EMBL" id="ETD24775.1"/>
    </source>
</evidence>
<feature type="domain" description="GmrSD restriction endonucleases C-terminal" evidence="2">
    <location>
        <begin position="452"/>
        <end position="553"/>
    </location>
</feature>
<dbReference type="eggNOG" id="COG1479">
    <property type="taxonomic scope" value="Bacteria"/>
</dbReference>
<sequence>MAQKIDAQEKSVLEYLSKSKFLIPMYQRPYTWGEDECDELWNDIETFFMENKDKDDDDIKYFLGSIVLYDSNGKLNIIDGQQRTTTLNLFICALYDKAVHQKGDIKQLVSDLESCLWNPDKKSGEVDYSKFRLESEVINEADDEMLHSILSRKYVLCDEKDFEKTIKNSKSNYEKNYLFFIQKSNEFAKNNPKLWEDFCLAVLHKCFVLPMECQGKNEDDRFDSALRIFNTLNNRGIPLSDADIFKGEIIKNKKSQDERKEFIDNWKEIEFKSDIQFLFQQYMHIIRAKNGEKDNVIGLRPFFMQKYKGILAKPETMEDIKELSEYWSGSYDDNYTLKHHQFWDILGEFPNDYWKYLDSALFLYCRDNKLKHSEVLETYMSKITANIMVKFIDKPTISVVKPLIFSGYVSLYKNGVLDFDTNTKQILENESLFKQQFFRATKLIPSLLCLYNYLKYEQHEIIRGVHIEHIFPQKWQNTNYNGWDRQDAKEFLEHIGNKMWLEEKINIQAGNGYFGRKKEKYKKSNLLEAQDLANYPKDDWLKEDIEKRGEEIYQRLFKFFKENI</sequence>
<dbReference type="STRING" id="1357400.HMPREF2086_00109"/>
<accession>V8CCM3</accession>
<keyword evidence="4" id="KW-1185">Reference proteome</keyword>
<dbReference type="Pfam" id="PF03235">
    <property type="entry name" value="GmrSD_N"/>
    <property type="match status" value="1"/>
</dbReference>
<dbReference type="PATRIC" id="fig|1357400.3.peg.157"/>
<dbReference type="HOGENOM" id="CLU_011736_5_0_7"/>
<evidence type="ECO:0000259" key="2">
    <source>
        <dbReference type="Pfam" id="PF07510"/>
    </source>
</evidence>
<dbReference type="InterPro" id="IPR011089">
    <property type="entry name" value="GmrSD_C"/>
</dbReference>
<evidence type="ECO:0000313" key="4">
    <source>
        <dbReference type="Proteomes" id="UP000018731"/>
    </source>
</evidence>
<reference evidence="3 4" key="1">
    <citation type="journal article" date="2014" name="Genome Announc.">
        <title>Draft genome sequences of six enterohepatic helicobacter species isolated from humans and one from rhesus macaques.</title>
        <authorList>
            <person name="Shen Z."/>
            <person name="Sheh A."/>
            <person name="Young S.K."/>
            <person name="Abouelliel A."/>
            <person name="Ward D.V."/>
            <person name="Earl A.M."/>
            <person name="Fox J.G."/>
        </authorList>
    </citation>
    <scope>NUCLEOTIDE SEQUENCE [LARGE SCALE GENOMIC DNA]</scope>
    <source>
        <strain evidence="3 4">MIT 99-5501</strain>
    </source>
</reference>
<dbReference type="Pfam" id="PF07510">
    <property type="entry name" value="GmrSD_C"/>
    <property type="match status" value="1"/>
</dbReference>
<proteinExistence type="predicted"/>
<dbReference type="InterPro" id="IPR004919">
    <property type="entry name" value="GmrSD_N"/>
</dbReference>
<comment type="caution">
    <text evidence="3">The sequence shown here is derived from an EMBL/GenBank/DDBJ whole genome shotgun (WGS) entry which is preliminary data.</text>
</comment>